<comment type="caution">
    <text evidence="3">The sequence shown here is derived from an EMBL/GenBank/DDBJ whole genome shotgun (WGS) entry which is preliminary data.</text>
</comment>
<keyword evidence="4" id="KW-1185">Reference proteome</keyword>
<proteinExistence type="predicted"/>
<dbReference type="GO" id="GO:0005546">
    <property type="term" value="F:phosphatidylinositol-4,5-bisphosphate binding"/>
    <property type="evidence" value="ECO:0007669"/>
    <property type="project" value="TreeGrafter"/>
</dbReference>
<organism evidence="3 4">
    <name type="scientific">Labeo rohita</name>
    <name type="common">Indian major carp</name>
    <name type="synonym">Cyprinus rohita</name>
    <dbReference type="NCBI Taxonomy" id="84645"/>
    <lineage>
        <taxon>Eukaryota</taxon>
        <taxon>Metazoa</taxon>
        <taxon>Chordata</taxon>
        <taxon>Craniata</taxon>
        <taxon>Vertebrata</taxon>
        <taxon>Euteleostomi</taxon>
        <taxon>Actinopterygii</taxon>
        <taxon>Neopterygii</taxon>
        <taxon>Teleostei</taxon>
        <taxon>Ostariophysi</taxon>
        <taxon>Cypriniformes</taxon>
        <taxon>Cyprinidae</taxon>
        <taxon>Labeoninae</taxon>
        <taxon>Labeonini</taxon>
        <taxon>Labeo</taxon>
    </lineage>
</organism>
<reference evidence="3 4" key="1">
    <citation type="submission" date="2018-03" db="EMBL/GenBank/DDBJ databases">
        <title>Draft genome sequence of Rohu Carp (Labeo rohita).</title>
        <authorList>
            <person name="Das P."/>
            <person name="Kushwaha B."/>
            <person name="Joshi C.G."/>
            <person name="Kumar D."/>
            <person name="Nagpure N.S."/>
            <person name="Sahoo L."/>
            <person name="Das S.P."/>
            <person name="Bit A."/>
            <person name="Patnaik S."/>
            <person name="Meher P.K."/>
            <person name="Jayasankar P."/>
            <person name="Koringa P.G."/>
            <person name="Patel N.V."/>
            <person name="Hinsu A.T."/>
            <person name="Kumar R."/>
            <person name="Pandey M."/>
            <person name="Agarwal S."/>
            <person name="Srivastava S."/>
            <person name="Singh M."/>
            <person name="Iquebal M.A."/>
            <person name="Jaiswal S."/>
            <person name="Angadi U.B."/>
            <person name="Kumar N."/>
            <person name="Raza M."/>
            <person name="Shah T.M."/>
            <person name="Rai A."/>
            <person name="Jena J.K."/>
        </authorList>
    </citation>
    <scope>NUCLEOTIDE SEQUENCE [LARGE SCALE GENOMIC DNA]</scope>
    <source>
        <strain evidence="3">DASCIFA01</strain>
        <tissue evidence="3">Testis</tissue>
    </source>
</reference>
<name>A0A498N454_LABRO</name>
<dbReference type="AlphaFoldDB" id="A0A498N454"/>
<dbReference type="GO" id="GO:0005886">
    <property type="term" value="C:plasma membrane"/>
    <property type="evidence" value="ECO:0007669"/>
    <property type="project" value="TreeGrafter"/>
</dbReference>
<dbReference type="PANTHER" id="PTHR16092">
    <property type="entry name" value="SEC3/SYNTAXIN-RELATED"/>
    <property type="match status" value="1"/>
</dbReference>
<keyword evidence="1" id="KW-0812">Transmembrane</keyword>
<dbReference type="GO" id="GO:0000145">
    <property type="term" value="C:exocyst"/>
    <property type="evidence" value="ECO:0007669"/>
    <property type="project" value="TreeGrafter"/>
</dbReference>
<feature type="transmembrane region" description="Helical" evidence="1">
    <location>
        <begin position="34"/>
        <end position="55"/>
    </location>
</feature>
<keyword evidence="1" id="KW-0472">Membrane</keyword>
<sequence length="185" mass="21108">MPHRKKEYGIERASGSLVHFRAPVSATTVRRHSAVVPSVLTFAVIVASGGLLLMIEKGMLNSVQTPPPRANGRKVEYRLRNSDAAVDVESQVGRFNKQELRKVIKEYTGKEVKKGLDNLYKKVDKHLCEEENLLQVVWHSMQDEFIRQYKHFEGLINRCYPGSGITMEFTIQDMLEYFSSIAQSH</sequence>
<dbReference type="Pfam" id="PF20654">
    <property type="entry name" value="Sec3_C-term"/>
    <property type="match status" value="1"/>
</dbReference>
<feature type="domain" description="Exocyst complex component Sec3 C-terminal" evidence="2">
    <location>
        <begin position="81"/>
        <end position="162"/>
    </location>
</feature>
<evidence type="ECO:0000313" key="4">
    <source>
        <dbReference type="Proteomes" id="UP000290572"/>
    </source>
</evidence>
<evidence type="ECO:0000313" key="3">
    <source>
        <dbReference type="EMBL" id="RXN26602.1"/>
    </source>
</evidence>
<dbReference type="Proteomes" id="UP000290572">
    <property type="component" value="Unassembled WGS sequence"/>
</dbReference>
<accession>A0A498N454</accession>
<dbReference type="STRING" id="84645.A0A498N454"/>
<gene>
    <name evidence="3" type="ORF">ROHU_020648</name>
</gene>
<dbReference type="GO" id="GO:0006893">
    <property type="term" value="P:Golgi to plasma membrane transport"/>
    <property type="evidence" value="ECO:0007669"/>
    <property type="project" value="TreeGrafter"/>
</dbReference>
<dbReference type="PANTHER" id="PTHR16092:SF14">
    <property type="entry name" value="EXOCYST COMPLEX COMPONENT 1 ISOFORM X1"/>
    <property type="match status" value="1"/>
</dbReference>
<protein>
    <submittedName>
        <fullName evidence="3">Exocyst complex component 1-like protein</fullName>
    </submittedName>
</protein>
<dbReference type="InterPro" id="IPR048628">
    <property type="entry name" value="Sec3_C"/>
</dbReference>
<dbReference type="GO" id="GO:0006887">
    <property type="term" value="P:exocytosis"/>
    <property type="evidence" value="ECO:0007669"/>
    <property type="project" value="TreeGrafter"/>
</dbReference>
<dbReference type="EMBL" id="QBIY01012231">
    <property type="protein sequence ID" value="RXN26602.1"/>
    <property type="molecule type" value="Genomic_DNA"/>
</dbReference>
<evidence type="ECO:0000256" key="1">
    <source>
        <dbReference type="SAM" id="Phobius"/>
    </source>
</evidence>
<evidence type="ECO:0000259" key="2">
    <source>
        <dbReference type="Pfam" id="PF20654"/>
    </source>
</evidence>
<keyword evidence="1" id="KW-1133">Transmembrane helix</keyword>